<dbReference type="EMBL" id="JACCDF010000002">
    <property type="protein sequence ID" value="NYS59833.1"/>
    <property type="molecule type" value="Genomic_DNA"/>
</dbReference>
<evidence type="ECO:0000313" key="2">
    <source>
        <dbReference type="EMBL" id="NYS59833.1"/>
    </source>
</evidence>
<dbReference type="NCBIfam" id="NF033487">
    <property type="entry name" value="Lacal_2735_fam"/>
    <property type="match status" value="1"/>
</dbReference>
<keyword evidence="1" id="KW-0175">Coiled coil</keyword>
<proteinExistence type="predicted"/>
<keyword evidence="3" id="KW-1185">Reference proteome</keyword>
<dbReference type="Pfam" id="PF20027">
    <property type="entry name" value="DUF6435"/>
    <property type="match status" value="1"/>
</dbReference>
<gene>
    <name evidence="2" type="ORF">HZS81_03525</name>
</gene>
<reference evidence="2 3" key="1">
    <citation type="journal article" date="2015" name="Int. J. Syst. Evol. Microbiol.">
        <title>Halomonas salicampi sp. nov., a halotolerant and alkalitolerant bacterium isolated from a saltern soil.</title>
        <authorList>
            <person name="Lee J.C."/>
            <person name="Kim Y.S."/>
            <person name="Yun B.S."/>
            <person name="Whang K.S."/>
        </authorList>
    </citation>
    <scope>NUCLEOTIDE SEQUENCE [LARGE SCALE GENOMIC DNA]</scope>
    <source>
        <strain evidence="2 3">BH103</strain>
    </source>
</reference>
<feature type="coiled-coil region" evidence="1">
    <location>
        <begin position="10"/>
        <end position="56"/>
    </location>
</feature>
<dbReference type="InterPro" id="IPR045493">
    <property type="entry name" value="DUF6435"/>
</dbReference>
<evidence type="ECO:0000256" key="1">
    <source>
        <dbReference type="SAM" id="Coils"/>
    </source>
</evidence>
<organism evidence="2 3">
    <name type="scientific">Vreelandella salicampi</name>
    <dbReference type="NCBI Taxonomy" id="1449798"/>
    <lineage>
        <taxon>Bacteria</taxon>
        <taxon>Pseudomonadati</taxon>
        <taxon>Pseudomonadota</taxon>
        <taxon>Gammaproteobacteria</taxon>
        <taxon>Oceanospirillales</taxon>
        <taxon>Halomonadaceae</taxon>
        <taxon>Vreelandella</taxon>
    </lineage>
</organism>
<dbReference type="RefSeq" id="WP_179929178.1">
    <property type="nucleotide sequence ID" value="NZ_JACCDF010000002.1"/>
</dbReference>
<accession>A0A7Z0LJ33</accession>
<sequence>MFGIFKRDPKKKLQQDYERKLQQAMEASRNGDMRANATLTEEAEGLLAEIQKLEAN</sequence>
<evidence type="ECO:0000313" key="3">
    <source>
        <dbReference type="Proteomes" id="UP000586119"/>
    </source>
</evidence>
<dbReference type="AlphaFoldDB" id="A0A7Z0LJ33"/>
<dbReference type="Proteomes" id="UP000586119">
    <property type="component" value="Unassembled WGS sequence"/>
</dbReference>
<protein>
    <submittedName>
        <fullName evidence="2">Lacal_2735 family protein</fullName>
    </submittedName>
</protein>
<name>A0A7Z0LJ33_9GAMM</name>
<comment type="caution">
    <text evidence="2">The sequence shown here is derived from an EMBL/GenBank/DDBJ whole genome shotgun (WGS) entry which is preliminary data.</text>
</comment>